<evidence type="ECO:0000313" key="1">
    <source>
        <dbReference type="EMBL" id="KAK0068010.1"/>
    </source>
</evidence>
<evidence type="ECO:0008006" key="3">
    <source>
        <dbReference type="Google" id="ProtNLM"/>
    </source>
</evidence>
<accession>A0AAD8C9Q4</accession>
<name>A0AAD8C9Q4_BIOPF</name>
<dbReference type="AlphaFoldDB" id="A0AAD8C9Q4"/>
<reference evidence="1" key="2">
    <citation type="submission" date="2023-04" db="EMBL/GenBank/DDBJ databases">
        <authorList>
            <person name="Bu L."/>
            <person name="Lu L."/>
            <person name="Laidemitt M.R."/>
            <person name="Zhang S.M."/>
            <person name="Mutuku M."/>
            <person name="Mkoji G."/>
            <person name="Steinauer M."/>
            <person name="Loker E.S."/>
        </authorList>
    </citation>
    <scope>NUCLEOTIDE SEQUENCE</scope>
    <source>
        <strain evidence="1">KasaAsao</strain>
        <tissue evidence="1">Whole Snail</tissue>
    </source>
</reference>
<dbReference type="SUPFAM" id="SSF50494">
    <property type="entry name" value="Trypsin-like serine proteases"/>
    <property type="match status" value="1"/>
</dbReference>
<reference evidence="1" key="1">
    <citation type="journal article" date="2023" name="PLoS Negl. Trop. Dis.">
        <title>A genome sequence for Biomphalaria pfeifferi, the major vector snail for the human-infecting parasite Schistosoma mansoni.</title>
        <authorList>
            <person name="Bu L."/>
            <person name="Lu L."/>
            <person name="Laidemitt M.R."/>
            <person name="Zhang S.M."/>
            <person name="Mutuku M."/>
            <person name="Mkoji G."/>
            <person name="Steinauer M."/>
            <person name="Loker E.S."/>
        </authorList>
    </citation>
    <scope>NUCLEOTIDE SEQUENCE</scope>
    <source>
        <strain evidence="1">KasaAsao</strain>
    </source>
</reference>
<evidence type="ECO:0000313" key="2">
    <source>
        <dbReference type="Proteomes" id="UP001233172"/>
    </source>
</evidence>
<comment type="caution">
    <text evidence="1">The sequence shown here is derived from an EMBL/GenBank/DDBJ whole genome shotgun (WGS) entry which is preliminary data.</text>
</comment>
<proteinExistence type="predicted"/>
<organism evidence="1 2">
    <name type="scientific">Biomphalaria pfeifferi</name>
    <name type="common">Bloodfluke planorb</name>
    <name type="synonym">Freshwater snail</name>
    <dbReference type="NCBI Taxonomy" id="112525"/>
    <lineage>
        <taxon>Eukaryota</taxon>
        <taxon>Metazoa</taxon>
        <taxon>Spiralia</taxon>
        <taxon>Lophotrochozoa</taxon>
        <taxon>Mollusca</taxon>
        <taxon>Gastropoda</taxon>
        <taxon>Heterobranchia</taxon>
        <taxon>Euthyneura</taxon>
        <taxon>Panpulmonata</taxon>
        <taxon>Hygrophila</taxon>
        <taxon>Lymnaeoidea</taxon>
        <taxon>Planorbidae</taxon>
        <taxon>Biomphalaria</taxon>
    </lineage>
</organism>
<protein>
    <recommendedName>
        <fullName evidence="3">Peptidase S1 domain-containing protein</fullName>
    </recommendedName>
</protein>
<dbReference type="EMBL" id="JASAOG010000006">
    <property type="protein sequence ID" value="KAK0068010.1"/>
    <property type="molecule type" value="Genomic_DNA"/>
</dbReference>
<dbReference type="Proteomes" id="UP001233172">
    <property type="component" value="Unassembled WGS sequence"/>
</dbReference>
<dbReference type="InterPro" id="IPR009003">
    <property type="entry name" value="Peptidase_S1_PA"/>
</dbReference>
<gene>
    <name evidence="1" type="ORF">Bpfe_002851</name>
</gene>
<sequence>MGVGHSIQEFVGSLDETEDSLIKANIVKQSQRTHEAEVSFGGEADLHRHKKNCKKDPSHKNFIPVNNFKISHLPWRYQYPEVFELIKTLSDLTVRVGVRYTSLERTEFYPDSAVPYPFYAYRGRVFMRTGTGSVTDVVKIVGSEDDACPCTECKASGNPKKSWCHFDILTATHVVYDSDEAVHAECKVDYVSDDSSDIVLTGVSADAEIESDKCRMVCVSHDLTLADKFTQLLDKFKDLCEKVHDKFNNNKGFETLVVVPSHPHGCPKQISIGKWTKRFDMVESYYTAFTYNASTCPGSSGAPLFIMARDVSWWPYTFIHSGSNLEGNHCGATWEA</sequence>
<keyword evidence="2" id="KW-1185">Reference proteome</keyword>